<evidence type="ECO:0000256" key="1">
    <source>
        <dbReference type="SAM" id="MobiDB-lite"/>
    </source>
</evidence>
<dbReference type="EMBL" id="BAZW01000052">
    <property type="protein sequence ID" value="GAO31571.1"/>
    <property type="molecule type" value="Genomic_DNA"/>
</dbReference>
<evidence type="ECO:0000313" key="3">
    <source>
        <dbReference type="Proteomes" id="UP000032900"/>
    </source>
</evidence>
<keyword evidence="3" id="KW-1185">Reference proteome</keyword>
<sequence>MGLFFFNQPDPDKSSAISHHSTPPPSEHQEEALLSEDHTSSSAASSRDDDATRTAESEATSQPDDVGNVHQATANATRITLKEEHLPSPPFTNLQGKAEPHSGEPSVPSADATTQHLAYAPDKPIFASKKVEIKKLFEDQSIEDWKENYNVSSRYFDEQEALSATSQKRKLQIGGAVSPIYSFRQTSGESSLPTAASMPGNYSEKGLMSTGGGIHVNLEMGKNWGIESGVRYARLGQEVHADIQSSRVYAMNTENEAYGTTSLKTISLENSLATSGNHKAVPIKPIATGLLQVAPIRCWWISETMKR</sequence>
<dbReference type="AlphaFoldDB" id="A0A0E9M2G3"/>
<feature type="compositionally biased region" description="Basic and acidic residues" evidence="1">
    <location>
        <begin position="46"/>
        <end position="56"/>
    </location>
</feature>
<accession>A0A0E9M2G3</accession>
<dbReference type="Proteomes" id="UP000032900">
    <property type="component" value="Unassembled WGS sequence"/>
</dbReference>
<feature type="compositionally biased region" description="Basic and acidic residues" evidence="1">
    <location>
        <begin position="27"/>
        <end position="39"/>
    </location>
</feature>
<comment type="caution">
    <text evidence="2">The sequence shown here is derived from an EMBL/GenBank/DDBJ whole genome shotgun (WGS) entry which is preliminary data.</text>
</comment>
<evidence type="ECO:0000313" key="2">
    <source>
        <dbReference type="EMBL" id="GAO31571.1"/>
    </source>
</evidence>
<dbReference type="STRING" id="1236989.JCM15548_13944"/>
<proteinExistence type="predicted"/>
<reference evidence="2 3" key="1">
    <citation type="journal article" date="2015" name="Microbes Environ.">
        <title>Distribution and evolution of nitrogen fixation genes in the phylum bacteroidetes.</title>
        <authorList>
            <person name="Inoue J."/>
            <person name="Oshima K."/>
            <person name="Suda W."/>
            <person name="Sakamoto M."/>
            <person name="Iino T."/>
            <person name="Noda S."/>
            <person name="Hongoh Y."/>
            <person name="Hattori M."/>
            <person name="Ohkuma M."/>
        </authorList>
    </citation>
    <scope>NUCLEOTIDE SEQUENCE [LARGE SCALE GENOMIC DNA]</scope>
    <source>
        <strain evidence="2">JCM 15548</strain>
    </source>
</reference>
<dbReference type="RefSeq" id="WP_062127762.1">
    <property type="nucleotide sequence ID" value="NZ_BAZW01000052.1"/>
</dbReference>
<protein>
    <submittedName>
        <fullName evidence="2">Uncharacterized protein</fullName>
    </submittedName>
</protein>
<gene>
    <name evidence="2" type="ORF">JCM15548_13944</name>
</gene>
<name>A0A0E9M2G3_9BACT</name>
<feature type="region of interest" description="Disordered" evidence="1">
    <location>
        <begin position="1"/>
        <end position="110"/>
    </location>
</feature>
<organism evidence="2 3">
    <name type="scientific">Geofilum rubicundum JCM 15548</name>
    <dbReference type="NCBI Taxonomy" id="1236989"/>
    <lineage>
        <taxon>Bacteria</taxon>
        <taxon>Pseudomonadati</taxon>
        <taxon>Bacteroidota</taxon>
        <taxon>Bacteroidia</taxon>
        <taxon>Marinilabiliales</taxon>
        <taxon>Marinilabiliaceae</taxon>
        <taxon>Geofilum</taxon>
    </lineage>
</organism>